<comment type="caution">
    <text evidence="1">The sequence shown here is derived from an EMBL/GenBank/DDBJ whole genome shotgun (WGS) entry which is preliminary data.</text>
</comment>
<protein>
    <submittedName>
        <fullName evidence="1">Uncharacterized protein</fullName>
    </submittedName>
</protein>
<evidence type="ECO:0000313" key="1">
    <source>
        <dbReference type="EMBL" id="TLD68648.1"/>
    </source>
</evidence>
<dbReference type="RefSeq" id="WP_138088402.1">
    <property type="nucleotide sequence ID" value="NZ_VAUV01000021.1"/>
</dbReference>
<name>A0A5R8K8J9_9BACT</name>
<organism evidence="1 2">
    <name type="scientific">Phragmitibacter flavus</name>
    <dbReference type="NCBI Taxonomy" id="2576071"/>
    <lineage>
        <taxon>Bacteria</taxon>
        <taxon>Pseudomonadati</taxon>
        <taxon>Verrucomicrobiota</taxon>
        <taxon>Verrucomicrobiia</taxon>
        <taxon>Verrucomicrobiales</taxon>
        <taxon>Verrucomicrobiaceae</taxon>
        <taxon>Phragmitibacter</taxon>
    </lineage>
</organism>
<accession>A0A5R8K8J9</accession>
<proteinExistence type="predicted"/>
<dbReference type="EMBL" id="VAUV01000021">
    <property type="protein sequence ID" value="TLD68648.1"/>
    <property type="molecule type" value="Genomic_DNA"/>
</dbReference>
<dbReference type="AlphaFoldDB" id="A0A5R8K8J9"/>
<reference evidence="1 2" key="1">
    <citation type="submission" date="2019-05" db="EMBL/GenBank/DDBJ databases">
        <title>Verrucobacter flavum gen. nov., sp. nov. a new member of the family Verrucomicrobiaceae.</title>
        <authorList>
            <person name="Szuroczki S."/>
            <person name="Abbaszade G."/>
            <person name="Szabo A."/>
            <person name="Felfoldi T."/>
            <person name="Schumann P."/>
            <person name="Boka K."/>
            <person name="Keki Z."/>
            <person name="Toumi M."/>
            <person name="Toth E."/>
        </authorList>
    </citation>
    <scope>NUCLEOTIDE SEQUENCE [LARGE SCALE GENOMIC DNA]</scope>
    <source>
        <strain evidence="1 2">MG-N-17</strain>
    </source>
</reference>
<keyword evidence="2" id="KW-1185">Reference proteome</keyword>
<sequence length="72" mass="8113">MKVLAQELGLFMLGEKSDGELLLEVECGTTAVFTVAVKLNDEERLGYESGGVDFIKPLAWKVHDRPDDYLRR</sequence>
<evidence type="ECO:0000313" key="2">
    <source>
        <dbReference type="Proteomes" id="UP000306196"/>
    </source>
</evidence>
<dbReference type="Proteomes" id="UP000306196">
    <property type="component" value="Unassembled WGS sequence"/>
</dbReference>
<dbReference type="OrthoDB" id="1551252at2"/>
<gene>
    <name evidence="1" type="ORF">FEM03_21650</name>
</gene>